<dbReference type="GO" id="GO:0016829">
    <property type="term" value="F:lyase activity"/>
    <property type="evidence" value="ECO:0007669"/>
    <property type="project" value="UniProtKB-KW"/>
</dbReference>
<keyword evidence="6" id="KW-1185">Reference proteome</keyword>
<dbReference type="Proteomes" id="UP000077069">
    <property type="component" value="Unassembled WGS sequence"/>
</dbReference>
<dbReference type="EMBL" id="KV441555">
    <property type="protein sequence ID" value="OAG03356.1"/>
    <property type="molecule type" value="Genomic_DNA"/>
</dbReference>
<dbReference type="SUPFAM" id="SSF51126">
    <property type="entry name" value="Pectin lyase-like"/>
    <property type="match status" value="1"/>
</dbReference>
<evidence type="ECO:0000256" key="1">
    <source>
        <dbReference type="ARBA" id="ARBA00010980"/>
    </source>
</evidence>
<reference evidence="5 6" key="1">
    <citation type="submission" date="2016-05" db="EMBL/GenBank/DDBJ databases">
        <title>Comparative analysis of secretome profiles of manganese(II)-oxidizing ascomycete fungi.</title>
        <authorList>
            <consortium name="DOE Joint Genome Institute"/>
            <person name="Zeiner C.A."/>
            <person name="Purvine S.O."/>
            <person name="Zink E.M."/>
            <person name="Wu S."/>
            <person name="Pasa-Tolic L."/>
            <person name="Chaput D.L."/>
            <person name="Haridas S."/>
            <person name="Grigoriev I.V."/>
            <person name="Santelli C.M."/>
            <person name="Hansel C.M."/>
        </authorList>
    </citation>
    <scope>NUCLEOTIDE SEQUENCE [LARGE SCALE GENOMIC DNA]</scope>
    <source>
        <strain evidence="5 6">AP3s5-JAC2a</strain>
    </source>
</reference>
<gene>
    <name evidence="5" type="ORF">CC84DRAFT_1220222</name>
</gene>
<evidence type="ECO:0000313" key="6">
    <source>
        <dbReference type="Proteomes" id="UP000077069"/>
    </source>
</evidence>
<accession>A0A177C7H2</accession>
<dbReference type="AlphaFoldDB" id="A0A177C7H2"/>
<dbReference type="InParanoid" id="A0A177C7H2"/>
<dbReference type="InterPro" id="IPR012334">
    <property type="entry name" value="Pectin_lyas_fold"/>
</dbReference>
<dbReference type="GeneID" id="28766632"/>
<sequence>MPMPVDVGPVSIGLLGGNFSPHLWEANADDQRTLIGYASQNGGTTGSKGGATTTVSSPPEFSAAVGKKTDTTATLISIKGAINGSAKVNVGSNKSIVGLDSSALLTSILLYIDKSKNFIVHNLKISKVLAENGDAIRIQASTNV</sequence>
<dbReference type="OrthoDB" id="1637350at2759"/>
<name>A0A177C7H2_9PLEO</name>
<evidence type="ECO:0000256" key="3">
    <source>
        <dbReference type="SAM" id="MobiDB-lite"/>
    </source>
</evidence>
<organism evidence="5 6">
    <name type="scientific">Paraphaeosphaeria sporulosa</name>
    <dbReference type="NCBI Taxonomy" id="1460663"/>
    <lineage>
        <taxon>Eukaryota</taxon>
        <taxon>Fungi</taxon>
        <taxon>Dikarya</taxon>
        <taxon>Ascomycota</taxon>
        <taxon>Pezizomycotina</taxon>
        <taxon>Dothideomycetes</taxon>
        <taxon>Pleosporomycetidae</taxon>
        <taxon>Pleosporales</taxon>
        <taxon>Massarineae</taxon>
        <taxon>Didymosphaeriaceae</taxon>
        <taxon>Paraphaeosphaeria</taxon>
    </lineage>
</organism>
<dbReference type="Gene3D" id="2.160.20.10">
    <property type="entry name" value="Single-stranded right-handed beta-helix, Pectin lyase-like"/>
    <property type="match status" value="1"/>
</dbReference>
<evidence type="ECO:0000256" key="2">
    <source>
        <dbReference type="ARBA" id="ARBA00023239"/>
    </source>
</evidence>
<dbReference type="InterPro" id="IPR011050">
    <property type="entry name" value="Pectin_lyase_fold/virulence"/>
</dbReference>
<proteinExistence type="inferred from homology"/>
<feature type="domain" description="Pectate lyase" evidence="4">
    <location>
        <begin position="33"/>
        <end position="142"/>
    </location>
</feature>
<protein>
    <submittedName>
        <fullName evidence="5">Pectin lyase-like protein</fullName>
    </submittedName>
</protein>
<keyword evidence="2 5" id="KW-0456">Lyase</keyword>
<comment type="similarity">
    <text evidence="1">Belongs to the polysaccharide lyase 1 family.</text>
</comment>
<dbReference type="STRING" id="1460663.A0A177C7H2"/>
<evidence type="ECO:0000259" key="4">
    <source>
        <dbReference type="Pfam" id="PF00544"/>
    </source>
</evidence>
<dbReference type="InterPro" id="IPR002022">
    <property type="entry name" value="Pec_lyase"/>
</dbReference>
<evidence type="ECO:0000313" key="5">
    <source>
        <dbReference type="EMBL" id="OAG03356.1"/>
    </source>
</evidence>
<dbReference type="RefSeq" id="XP_018033721.1">
    <property type="nucleotide sequence ID" value="XM_018183146.1"/>
</dbReference>
<feature type="region of interest" description="Disordered" evidence="3">
    <location>
        <begin position="38"/>
        <end position="63"/>
    </location>
</feature>
<dbReference type="Pfam" id="PF00544">
    <property type="entry name" value="Pectate_lyase_4"/>
    <property type="match status" value="1"/>
</dbReference>